<keyword evidence="3" id="KW-1185">Reference proteome</keyword>
<evidence type="ECO:0000259" key="1">
    <source>
        <dbReference type="Pfam" id="PF07833"/>
    </source>
</evidence>
<dbReference type="AlphaFoldDB" id="A0A1M5VGF2"/>
<accession>A0A1M5VGF2</accession>
<gene>
    <name evidence="2" type="ORF">SAMN02745180_00891</name>
</gene>
<organism evidence="2 3">
    <name type="scientific">Sporanaerobacter acetigenes DSM 13106</name>
    <dbReference type="NCBI Taxonomy" id="1123281"/>
    <lineage>
        <taxon>Bacteria</taxon>
        <taxon>Bacillati</taxon>
        <taxon>Bacillota</taxon>
        <taxon>Tissierellia</taxon>
        <taxon>Tissierellales</taxon>
        <taxon>Sporanaerobacteraceae</taxon>
        <taxon>Sporanaerobacter</taxon>
    </lineage>
</organism>
<dbReference type="EMBL" id="FQXR01000004">
    <property type="protein sequence ID" value="SHH74310.1"/>
    <property type="molecule type" value="Genomic_DNA"/>
</dbReference>
<sequence length="570" mass="66927">MYKKIICIIIILAIVFPLLPTTGFATGYVKEIDAEFSNMEIQVEGKKISNHKEPFIYNDDIWVPLKDLGRGLGLNVKFNKNKKSIFLDSKGKLKKNIDKSTTSYQRGYEIETKENIKHDLEDEIDILEYGKNFRKTEDYIKKSKVRNIKVYFGDVKIYLDKKSLDFEGFMYNDDIYVPIDSISPYLYITPTYKSEVNLLYIDANGLLVKNKDYSSFDNLLGFREGQNYLLDIQLAQLEKRKEIVGSLKIPYKKLTTAKDLENYLNNYLYKLDDIPMKLEIASHYGNWIYLDIDFSSSRIRNWDKLQRRDVENWIWDIYSAILSLYNEDTSIYGAIRNPYYSKYSHSSRKNYVTFDTKNSDLYFDFTNSGLKKDSNINPVYLAEILEKNLNKYNNIKFEYDVETNGDDIYITTYSDSNDFANGHIYTKMGYLKRLNWEIKKMHPDLEVNGKIVFPNDKYEPIKFNLKDNRIRSVDLLKETEEYLNTRYGFFSYGRYDFGLKYTIHEEGLDNFRIIVEGDFSVSDEQWISAGETGKQILTDKVQNAIDCCASIWNTNVSTEIVDKNQVPLRQ</sequence>
<proteinExistence type="predicted"/>
<dbReference type="Proteomes" id="UP000184389">
    <property type="component" value="Unassembled WGS sequence"/>
</dbReference>
<dbReference type="STRING" id="1123281.SAMN02745180_00891"/>
<feature type="domain" description="Copper amine oxidase-like N-terminal" evidence="1">
    <location>
        <begin position="42"/>
        <end position="92"/>
    </location>
</feature>
<dbReference type="InterPro" id="IPR036582">
    <property type="entry name" value="Mao_N_sf"/>
</dbReference>
<dbReference type="Pfam" id="PF07833">
    <property type="entry name" value="Cu_amine_oxidN1"/>
    <property type="match status" value="1"/>
</dbReference>
<dbReference type="SUPFAM" id="SSF55383">
    <property type="entry name" value="Copper amine oxidase, domain N"/>
    <property type="match status" value="1"/>
</dbReference>
<dbReference type="RefSeq" id="WP_072743516.1">
    <property type="nucleotide sequence ID" value="NZ_FQXR01000004.1"/>
</dbReference>
<reference evidence="2 3" key="1">
    <citation type="submission" date="2016-11" db="EMBL/GenBank/DDBJ databases">
        <authorList>
            <person name="Jaros S."/>
            <person name="Januszkiewicz K."/>
            <person name="Wedrychowicz H."/>
        </authorList>
    </citation>
    <scope>NUCLEOTIDE SEQUENCE [LARGE SCALE GENOMIC DNA]</scope>
    <source>
        <strain evidence="2 3">DSM 13106</strain>
    </source>
</reference>
<protein>
    <recommendedName>
        <fullName evidence="1">Copper amine oxidase-like N-terminal domain-containing protein</fullName>
    </recommendedName>
</protein>
<dbReference type="OrthoDB" id="2353630at2"/>
<name>A0A1M5VGF2_9FIRM</name>
<evidence type="ECO:0000313" key="2">
    <source>
        <dbReference type="EMBL" id="SHH74310.1"/>
    </source>
</evidence>
<dbReference type="InterPro" id="IPR012854">
    <property type="entry name" value="Cu_amine_oxidase-like_N"/>
</dbReference>
<evidence type="ECO:0000313" key="3">
    <source>
        <dbReference type="Proteomes" id="UP000184389"/>
    </source>
</evidence>